<organism evidence="4 5">
    <name type="scientific">Sphingobium scionense</name>
    <dbReference type="NCBI Taxonomy" id="1404341"/>
    <lineage>
        <taxon>Bacteria</taxon>
        <taxon>Pseudomonadati</taxon>
        <taxon>Pseudomonadota</taxon>
        <taxon>Alphaproteobacteria</taxon>
        <taxon>Sphingomonadales</taxon>
        <taxon>Sphingomonadaceae</taxon>
        <taxon>Sphingobium</taxon>
    </lineage>
</organism>
<dbReference type="InterPro" id="IPR053167">
    <property type="entry name" value="Spore_coat_component"/>
</dbReference>
<dbReference type="AlphaFoldDB" id="A0A7W6LMM0"/>
<feature type="domain" description="Spore coat protein U/FanG" evidence="3">
    <location>
        <begin position="29"/>
        <end position="164"/>
    </location>
</feature>
<dbReference type="InterPro" id="IPR007893">
    <property type="entry name" value="Spore_coat_U/FanG"/>
</dbReference>
<feature type="region of interest" description="Disordered" evidence="1">
    <location>
        <begin position="49"/>
        <end position="69"/>
    </location>
</feature>
<evidence type="ECO:0000259" key="3">
    <source>
        <dbReference type="Pfam" id="PF05229"/>
    </source>
</evidence>
<dbReference type="PANTHER" id="PTHR37089">
    <property type="entry name" value="PROTEIN U-RELATED"/>
    <property type="match status" value="1"/>
</dbReference>
<feature type="compositionally biased region" description="Polar residues" evidence="1">
    <location>
        <begin position="57"/>
        <end position="69"/>
    </location>
</feature>
<dbReference type="Pfam" id="PF05229">
    <property type="entry name" value="SCPU"/>
    <property type="match status" value="1"/>
</dbReference>
<proteinExistence type="predicted"/>
<accession>A0A7W6LMM0</accession>
<protein>
    <submittedName>
        <fullName evidence="4">Spore coat protein U-like protein</fullName>
    </submittedName>
</protein>
<feature type="signal peptide" evidence="2">
    <location>
        <begin position="1"/>
        <end position="25"/>
    </location>
</feature>
<keyword evidence="4" id="KW-0946">Virion</keyword>
<evidence type="ECO:0000256" key="1">
    <source>
        <dbReference type="SAM" id="MobiDB-lite"/>
    </source>
</evidence>
<evidence type="ECO:0000313" key="4">
    <source>
        <dbReference type="EMBL" id="MBB4147181.1"/>
    </source>
</evidence>
<evidence type="ECO:0000256" key="2">
    <source>
        <dbReference type="SAM" id="SignalP"/>
    </source>
</evidence>
<evidence type="ECO:0000313" key="5">
    <source>
        <dbReference type="Proteomes" id="UP000590524"/>
    </source>
</evidence>
<keyword evidence="5" id="KW-1185">Reference proteome</keyword>
<feature type="chain" id="PRO_5031344853" evidence="2">
    <location>
        <begin position="26"/>
        <end position="168"/>
    </location>
</feature>
<dbReference type="Proteomes" id="UP000590524">
    <property type="component" value="Unassembled WGS sequence"/>
</dbReference>
<comment type="caution">
    <text evidence="4">The sequence shown here is derived from an EMBL/GenBank/DDBJ whole genome shotgun (WGS) entry which is preliminary data.</text>
</comment>
<keyword evidence="4" id="KW-0167">Capsid protein</keyword>
<name>A0A7W6LMM0_9SPHN</name>
<gene>
    <name evidence="4" type="ORF">GGQ90_000947</name>
</gene>
<keyword evidence="2" id="KW-0732">Signal</keyword>
<dbReference type="RefSeq" id="WP_188081062.1">
    <property type="nucleotide sequence ID" value="NZ_JACIEU010000003.1"/>
</dbReference>
<dbReference type="SMART" id="SM00972">
    <property type="entry name" value="SCPU"/>
    <property type="match status" value="1"/>
</dbReference>
<sequence>MTIFRHFHILLTAGGAIFISVPGQADTVTDTFQVLVTIEASCDVTAGSPSDVDLGTHPSTDTNVQGNNSLTVNCSPNTPYYIGLLPSNNDTSGAGVMIGSTTDEVPYQLYQDAGTTIWGNTATDTDAGNGYAGTGTGADQSIPVYAIAPSLNFTPGDYADTVTVSVNF</sequence>
<dbReference type="EMBL" id="JACIEU010000003">
    <property type="protein sequence ID" value="MBB4147181.1"/>
    <property type="molecule type" value="Genomic_DNA"/>
</dbReference>
<reference evidence="4 5" key="1">
    <citation type="submission" date="2020-08" db="EMBL/GenBank/DDBJ databases">
        <title>Genomic Encyclopedia of Type Strains, Phase IV (KMG-IV): sequencing the most valuable type-strain genomes for metagenomic binning, comparative biology and taxonomic classification.</title>
        <authorList>
            <person name="Goeker M."/>
        </authorList>
    </citation>
    <scope>NUCLEOTIDE SEQUENCE [LARGE SCALE GENOMIC DNA]</scope>
    <source>
        <strain evidence="4 5">DSM 19371</strain>
    </source>
</reference>